<dbReference type="SMART" id="SM00671">
    <property type="entry name" value="SEL1"/>
    <property type="match status" value="4"/>
</dbReference>
<proteinExistence type="predicted"/>
<sequence>MSFVKCFFMVMLLLLPCFALANETDVQSAKDEGMRLYNIHHSTAALPYLERAAEAGDVEAMYYMGEAERRQRMGSMTREALVWYLKAAEHGDPYAMLRLFQGGACVAGDECPEDAEGWREKALAETLPKAEAGDTDAMLALYHIYRLMDEGGEGVEWLEKAAEAGNPEAQTRLGMNIRGGQGWYFLESRRLEAAEEWFRKAAEQGYVPAMSDLAGVLEKQEKPEQAWEWTLRASENGHIEERFGVGWCYLNPEELNSAAGEDICQNQQDVVRGWAILLAMVQEASDNSAERAMNRNESRITTEEIEEAEVLAGEWIGKQPPLSDFIPRFGY</sequence>
<evidence type="ECO:0000256" key="1">
    <source>
        <dbReference type="SAM" id="SignalP"/>
    </source>
</evidence>
<evidence type="ECO:0000313" key="3">
    <source>
        <dbReference type="Proteomes" id="UP001264519"/>
    </source>
</evidence>
<dbReference type="Gene3D" id="1.25.40.10">
    <property type="entry name" value="Tetratricopeptide repeat domain"/>
    <property type="match status" value="1"/>
</dbReference>
<organism evidence="2 3">
    <name type="scientific">Halomonas koreensis</name>
    <dbReference type="NCBI Taxonomy" id="245385"/>
    <lineage>
        <taxon>Bacteria</taxon>
        <taxon>Pseudomonadati</taxon>
        <taxon>Pseudomonadota</taxon>
        <taxon>Gammaproteobacteria</taxon>
        <taxon>Oceanospirillales</taxon>
        <taxon>Halomonadaceae</taxon>
        <taxon>Halomonas</taxon>
    </lineage>
</organism>
<dbReference type="InterPro" id="IPR011990">
    <property type="entry name" value="TPR-like_helical_dom_sf"/>
</dbReference>
<dbReference type="InterPro" id="IPR050767">
    <property type="entry name" value="Sel1_AlgK"/>
</dbReference>
<dbReference type="Pfam" id="PF08238">
    <property type="entry name" value="Sel1"/>
    <property type="match status" value="5"/>
</dbReference>
<dbReference type="RefSeq" id="WP_309654302.1">
    <property type="nucleotide sequence ID" value="NZ_JARWAK010000032.1"/>
</dbReference>
<feature type="chain" id="PRO_5045803193" evidence="1">
    <location>
        <begin position="22"/>
        <end position="331"/>
    </location>
</feature>
<protein>
    <submittedName>
        <fullName evidence="2">Tetratricopeptide repeat protein</fullName>
    </submittedName>
</protein>
<dbReference type="Proteomes" id="UP001264519">
    <property type="component" value="Unassembled WGS sequence"/>
</dbReference>
<name>A0ABU1G718_9GAMM</name>
<keyword evidence="1" id="KW-0732">Signal</keyword>
<comment type="caution">
    <text evidence="2">The sequence shown here is derived from an EMBL/GenBank/DDBJ whole genome shotgun (WGS) entry which is preliminary data.</text>
</comment>
<keyword evidence="3" id="KW-1185">Reference proteome</keyword>
<dbReference type="InterPro" id="IPR006597">
    <property type="entry name" value="Sel1-like"/>
</dbReference>
<dbReference type="SUPFAM" id="SSF81901">
    <property type="entry name" value="HCP-like"/>
    <property type="match status" value="1"/>
</dbReference>
<accession>A0ABU1G718</accession>
<gene>
    <name evidence="2" type="ORF">QC818_18275</name>
</gene>
<dbReference type="EMBL" id="JARWAK010000032">
    <property type="protein sequence ID" value="MDR5868732.1"/>
    <property type="molecule type" value="Genomic_DNA"/>
</dbReference>
<dbReference type="PANTHER" id="PTHR11102">
    <property type="entry name" value="SEL-1-LIKE PROTEIN"/>
    <property type="match status" value="1"/>
</dbReference>
<reference evidence="2 3" key="1">
    <citation type="submission" date="2023-04" db="EMBL/GenBank/DDBJ databases">
        <title>A long-awaited taxogenomic arrangement of the family Halomonadaceae.</title>
        <authorList>
            <person name="De La Haba R."/>
            <person name="Chuvochina M."/>
            <person name="Wittouck S."/>
            <person name="Arahal D.R."/>
            <person name="Sanchez-Porro C."/>
            <person name="Hugenholtz P."/>
            <person name="Ventosa A."/>
        </authorList>
    </citation>
    <scope>NUCLEOTIDE SEQUENCE [LARGE SCALE GENOMIC DNA]</scope>
    <source>
        <strain evidence="2 3">DSM 23530</strain>
    </source>
</reference>
<evidence type="ECO:0000313" key="2">
    <source>
        <dbReference type="EMBL" id="MDR5868732.1"/>
    </source>
</evidence>
<dbReference type="PANTHER" id="PTHR11102:SF160">
    <property type="entry name" value="ERAD-ASSOCIATED E3 UBIQUITIN-PROTEIN LIGASE COMPONENT HRD3"/>
    <property type="match status" value="1"/>
</dbReference>
<feature type="signal peptide" evidence="1">
    <location>
        <begin position="1"/>
        <end position="21"/>
    </location>
</feature>